<dbReference type="Gene3D" id="1.20.120.450">
    <property type="entry name" value="dinb family like domain"/>
    <property type="match status" value="1"/>
</dbReference>
<comment type="caution">
    <text evidence="2">The sequence shown here is derived from an EMBL/GenBank/DDBJ whole genome shotgun (WGS) entry which is preliminary data.</text>
</comment>
<evidence type="ECO:0000313" key="3">
    <source>
        <dbReference type="Proteomes" id="UP000535437"/>
    </source>
</evidence>
<sequence length="234" mass="25398">MAEDRRVSDEAIWELTTVNRLRLAELLESLDGTQWRTETLCTGWTVHHMAAHLVQPMVVGFPQFLLAALRHRGNTARTVDAITRRLARRPREELTAALRRHSDDRLDPPRVGPMGPFSDSCIHLRDIARPLRLKADVPARHWEVLMDHLAGPAVIPGLVPPGRIAGLELIAVDAGWQAGVGAPVRGTLEALALGVTGRAVALDELEGPGVALLRTRLLEEATPGPEGPLGKSAA</sequence>
<dbReference type="SUPFAM" id="SSF109854">
    <property type="entry name" value="DinB/YfiT-like putative metalloenzymes"/>
    <property type="match status" value="1"/>
</dbReference>
<dbReference type="Pfam" id="PF11716">
    <property type="entry name" value="MDMPI_N"/>
    <property type="match status" value="1"/>
</dbReference>
<dbReference type="InterPro" id="IPR017517">
    <property type="entry name" value="Maleyloyr_isom"/>
</dbReference>
<name>A0A7Z0K7U7_9MICC</name>
<accession>A0A7Z0K7U7</accession>
<organism evidence="2 3">
    <name type="scientific">Nesterenkonia xinjiangensis</name>
    <dbReference type="NCBI Taxonomy" id="225327"/>
    <lineage>
        <taxon>Bacteria</taxon>
        <taxon>Bacillati</taxon>
        <taxon>Actinomycetota</taxon>
        <taxon>Actinomycetes</taxon>
        <taxon>Micrococcales</taxon>
        <taxon>Micrococcaceae</taxon>
        <taxon>Nesterenkonia</taxon>
    </lineage>
</organism>
<dbReference type="NCBIfam" id="TIGR03083">
    <property type="entry name" value="maleylpyruvate isomerase family mycothiol-dependent enzyme"/>
    <property type="match status" value="1"/>
</dbReference>
<protein>
    <submittedName>
        <fullName evidence="2">Uncharacterized protein (TIGR03083 family)</fullName>
    </submittedName>
</protein>
<dbReference type="EMBL" id="JACCFY010000001">
    <property type="protein sequence ID" value="NYJ76894.1"/>
    <property type="molecule type" value="Genomic_DNA"/>
</dbReference>
<evidence type="ECO:0000259" key="1">
    <source>
        <dbReference type="Pfam" id="PF11716"/>
    </source>
</evidence>
<feature type="domain" description="Mycothiol-dependent maleylpyruvate isomerase metal-binding" evidence="1">
    <location>
        <begin position="22"/>
        <end position="107"/>
    </location>
</feature>
<dbReference type="Proteomes" id="UP000535437">
    <property type="component" value="Unassembled WGS sequence"/>
</dbReference>
<evidence type="ECO:0000313" key="2">
    <source>
        <dbReference type="EMBL" id="NYJ76894.1"/>
    </source>
</evidence>
<gene>
    <name evidence="2" type="ORF">HNR09_000305</name>
</gene>
<reference evidence="2 3" key="1">
    <citation type="submission" date="2020-07" db="EMBL/GenBank/DDBJ databases">
        <title>Sequencing the genomes of 1000 actinobacteria strains.</title>
        <authorList>
            <person name="Klenk H.-P."/>
        </authorList>
    </citation>
    <scope>NUCLEOTIDE SEQUENCE [LARGE SCALE GENOMIC DNA]</scope>
    <source>
        <strain evidence="2 3">DSM 15475</strain>
    </source>
</reference>
<dbReference type="RefSeq" id="WP_179540448.1">
    <property type="nucleotide sequence ID" value="NZ_BAAALL010000010.1"/>
</dbReference>
<dbReference type="GO" id="GO:0046872">
    <property type="term" value="F:metal ion binding"/>
    <property type="evidence" value="ECO:0007669"/>
    <property type="project" value="InterPro"/>
</dbReference>
<keyword evidence="3" id="KW-1185">Reference proteome</keyword>
<dbReference type="InterPro" id="IPR024344">
    <property type="entry name" value="MDMPI_metal-binding"/>
</dbReference>
<proteinExistence type="predicted"/>
<dbReference type="InterPro" id="IPR034660">
    <property type="entry name" value="DinB/YfiT-like"/>
</dbReference>
<dbReference type="AlphaFoldDB" id="A0A7Z0K7U7"/>